<dbReference type="EMBL" id="JAUDZE010000004">
    <property type="protein sequence ID" value="MDN0014626.1"/>
    <property type="molecule type" value="Genomic_DNA"/>
</dbReference>
<evidence type="ECO:0000259" key="1">
    <source>
        <dbReference type="Pfam" id="PF13333"/>
    </source>
</evidence>
<name>A0ABT7WTH1_9GAMM</name>
<dbReference type="Pfam" id="PF13333">
    <property type="entry name" value="rve_2"/>
    <property type="match status" value="1"/>
</dbReference>
<accession>A0ABT7WTH1</accession>
<comment type="caution">
    <text evidence="3">The sequence shown here is derived from an EMBL/GenBank/DDBJ whole genome shotgun (WGS) entry which is preliminary data.</text>
</comment>
<dbReference type="EMBL" id="JAUDZE010000013">
    <property type="protein sequence ID" value="MDN0015965.1"/>
    <property type="molecule type" value="Genomic_DNA"/>
</dbReference>
<protein>
    <submittedName>
        <fullName evidence="3">IS3 family transposase</fullName>
    </submittedName>
</protein>
<keyword evidence="4" id="KW-1185">Reference proteome</keyword>
<gene>
    <name evidence="2" type="ORF">QTA56_10340</name>
    <name evidence="3" type="ORF">QTA56_17250</name>
</gene>
<reference evidence="3" key="1">
    <citation type="submission" date="2023-06" db="EMBL/GenBank/DDBJ databases">
        <title>Two novel species of Acinetobacter isolated from motorbike repairing workshop in Vietnam.</title>
        <authorList>
            <person name="Le N.T.T."/>
        </authorList>
    </citation>
    <scope>NUCLEOTIDE SEQUENCE</scope>
    <source>
        <strain evidence="3">VNH17</strain>
    </source>
</reference>
<dbReference type="InterPro" id="IPR001584">
    <property type="entry name" value="Integrase_cat-core"/>
</dbReference>
<evidence type="ECO:0000313" key="2">
    <source>
        <dbReference type="EMBL" id="MDN0014626.1"/>
    </source>
</evidence>
<sequence length="31" mass="3715">EYIHYYNHERIKMKLGGLSPVEYRTQSLFAA</sequence>
<evidence type="ECO:0000313" key="3">
    <source>
        <dbReference type="EMBL" id="MDN0015965.1"/>
    </source>
</evidence>
<proteinExistence type="predicted"/>
<dbReference type="Proteomes" id="UP001168524">
    <property type="component" value="Unassembled WGS sequence"/>
</dbReference>
<dbReference type="RefSeq" id="WP_267981085.1">
    <property type="nucleotide sequence ID" value="NZ_JAPQKF010000004.1"/>
</dbReference>
<organism evidence="3 4">
    <name type="scientific">Acinetobacter thutiue</name>
    <dbReference type="NCBI Taxonomy" id="2998078"/>
    <lineage>
        <taxon>Bacteria</taxon>
        <taxon>Pseudomonadati</taxon>
        <taxon>Pseudomonadota</taxon>
        <taxon>Gammaproteobacteria</taxon>
        <taxon>Moraxellales</taxon>
        <taxon>Moraxellaceae</taxon>
        <taxon>Acinetobacter</taxon>
    </lineage>
</organism>
<evidence type="ECO:0000313" key="4">
    <source>
        <dbReference type="Proteomes" id="UP001168524"/>
    </source>
</evidence>
<feature type="domain" description="Integrase catalytic" evidence="1">
    <location>
        <begin position="1"/>
        <end position="28"/>
    </location>
</feature>
<feature type="non-terminal residue" evidence="3">
    <location>
        <position position="1"/>
    </location>
</feature>